<proteinExistence type="predicted"/>
<reference evidence="2 3" key="1">
    <citation type="submission" date="2020-03" db="EMBL/GenBank/DDBJ databases">
        <title>Leucobacter sp. nov., isolated from beetles.</title>
        <authorList>
            <person name="Hyun D.-W."/>
            <person name="Bae J.-W."/>
        </authorList>
    </citation>
    <scope>NUCLEOTIDE SEQUENCE [LARGE SCALE GENOMIC DNA]</scope>
    <source>
        <strain evidence="2 3">HDW9B</strain>
    </source>
</reference>
<dbReference type="InterPro" id="IPR041678">
    <property type="entry name" value="TetR_C_16"/>
</dbReference>
<dbReference type="AlphaFoldDB" id="A0A6G8FKR3"/>
<name>A0A6G8FKR3_9MICO</name>
<evidence type="ECO:0000313" key="2">
    <source>
        <dbReference type="EMBL" id="QIM16873.1"/>
    </source>
</evidence>
<dbReference type="Proteomes" id="UP000501387">
    <property type="component" value="Chromosome"/>
</dbReference>
<dbReference type="EMBL" id="CP049934">
    <property type="protein sequence ID" value="QIM16873.1"/>
    <property type="molecule type" value="Genomic_DNA"/>
</dbReference>
<dbReference type="InterPro" id="IPR036271">
    <property type="entry name" value="Tet_transcr_reg_TetR-rel_C_sf"/>
</dbReference>
<keyword evidence="3" id="KW-1185">Reference proteome</keyword>
<evidence type="ECO:0000259" key="1">
    <source>
        <dbReference type="Pfam" id="PF17920"/>
    </source>
</evidence>
<dbReference type="RefSeq" id="WP_166324441.1">
    <property type="nucleotide sequence ID" value="NZ_CP049934.1"/>
</dbReference>
<dbReference type="Pfam" id="PF17920">
    <property type="entry name" value="TetR_C_16"/>
    <property type="match status" value="1"/>
</dbReference>
<accession>A0A6G8FKR3</accession>
<protein>
    <recommendedName>
        <fullName evidence="1">Tetracyclin repressor-like C-terminal domain-containing protein</fullName>
    </recommendedName>
</protein>
<organism evidence="2 3">
    <name type="scientific">Leucobacter insecticola</name>
    <dbReference type="NCBI Taxonomy" id="2714934"/>
    <lineage>
        <taxon>Bacteria</taxon>
        <taxon>Bacillati</taxon>
        <taxon>Actinomycetota</taxon>
        <taxon>Actinomycetes</taxon>
        <taxon>Micrococcales</taxon>
        <taxon>Microbacteriaceae</taxon>
        <taxon>Leucobacter</taxon>
    </lineage>
</organism>
<evidence type="ECO:0000313" key="3">
    <source>
        <dbReference type="Proteomes" id="UP000501387"/>
    </source>
</evidence>
<feature type="domain" description="Tetracyclin repressor-like C-terminal" evidence="1">
    <location>
        <begin position="2"/>
        <end position="45"/>
    </location>
</feature>
<sequence length="54" mass="5867">MRLSLAGSQLLGVVTARYILKIPPLVNLSLDELAQTVGPTLDHYLMDELGGHVH</sequence>
<dbReference type="SUPFAM" id="SSF48498">
    <property type="entry name" value="Tetracyclin repressor-like, C-terminal domain"/>
    <property type="match status" value="1"/>
</dbReference>
<gene>
    <name evidence="2" type="ORF">G7067_11430</name>
</gene>
<dbReference type="Gene3D" id="1.10.357.10">
    <property type="entry name" value="Tetracycline Repressor, domain 2"/>
    <property type="match status" value="1"/>
</dbReference>
<dbReference type="KEGG" id="lins:G7067_11430"/>